<dbReference type="InterPro" id="IPR045340">
    <property type="entry name" value="DUF6533"/>
</dbReference>
<evidence type="ECO:0000313" key="3">
    <source>
        <dbReference type="EMBL" id="KIK02727.1"/>
    </source>
</evidence>
<feature type="domain" description="DUF6533" evidence="2">
    <location>
        <begin position="40"/>
        <end position="88"/>
    </location>
</feature>
<feature type="transmembrane region" description="Helical" evidence="1">
    <location>
        <begin position="133"/>
        <end position="156"/>
    </location>
</feature>
<feature type="non-terminal residue" evidence="3">
    <location>
        <position position="1"/>
    </location>
</feature>
<reference evidence="4" key="2">
    <citation type="submission" date="2015-01" db="EMBL/GenBank/DDBJ databases">
        <title>Evolutionary Origins and Diversification of the Mycorrhizal Mutualists.</title>
        <authorList>
            <consortium name="DOE Joint Genome Institute"/>
            <consortium name="Mycorrhizal Genomics Consortium"/>
            <person name="Kohler A."/>
            <person name="Kuo A."/>
            <person name="Nagy L.G."/>
            <person name="Floudas D."/>
            <person name="Copeland A."/>
            <person name="Barry K.W."/>
            <person name="Cichocki N."/>
            <person name="Veneault-Fourrey C."/>
            <person name="LaButti K."/>
            <person name="Lindquist E.A."/>
            <person name="Lipzen A."/>
            <person name="Lundell T."/>
            <person name="Morin E."/>
            <person name="Murat C."/>
            <person name="Riley R."/>
            <person name="Ohm R."/>
            <person name="Sun H."/>
            <person name="Tunlid A."/>
            <person name="Henrissat B."/>
            <person name="Grigoriev I.V."/>
            <person name="Hibbett D.S."/>
            <person name="Martin F."/>
        </authorList>
    </citation>
    <scope>NUCLEOTIDE SEQUENCE [LARGE SCALE GENOMIC DNA]</scope>
    <source>
        <strain evidence="4">LaAM-08-1</strain>
    </source>
</reference>
<dbReference type="HOGENOM" id="CLU_077718_0_0_1"/>
<proteinExistence type="predicted"/>
<name>A0A0C9XYE2_9AGAR</name>
<keyword evidence="1" id="KW-1133">Transmembrane helix</keyword>
<evidence type="ECO:0000313" key="4">
    <source>
        <dbReference type="Proteomes" id="UP000054477"/>
    </source>
</evidence>
<dbReference type="STRING" id="1095629.A0A0C9XYE2"/>
<keyword evidence="1" id="KW-0812">Transmembrane</keyword>
<dbReference type="Proteomes" id="UP000054477">
    <property type="component" value="Unassembled WGS sequence"/>
</dbReference>
<gene>
    <name evidence="3" type="ORF">K443DRAFT_96358</name>
</gene>
<dbReference type="AlphaFoldDB" id="A0A0C9XYE2"/>
<keyword evidence="1" id="KW-0472">Membrane</keyword>
<evidence type="ECO:0000256" key="1">
    <source>
        <dbReference type="SAM" id="Phobius"/>
    </source>
</evidence>
<dbReference type="EMBL" id="KN838588">
    <property type="protein sequence ID" value="KIK02727.1"/>
    <property type="molecule type" value="Genomic_DNA"/>
</dbReference>
<protein>
    <recommendedName>
        <fullName evidence="2">DUF6533 domain-containing protein</fullName>
    </recommendedName>
</protein>
<dbReference type="OrthoDB" id="3261349at2759"/>
<reference evidence="3 4" key="1">
    <citation type="submission" date="2014-04" db="EMBL/GenBank/DDBJ databases">
        <authorList>
            <consortium name="DOE Joint Genome Institute"/>
            <person name="Kuo A."/>
            <person name="Kohler A."/>
            <person name="Nagy L.G."/>
            <person name="Floudas D."/>
            <person name="Copeland A."/>
            <person name="Barry K.W."/>
            <person name="Cichocki N."/>
            <person name="Veneault-Fourrey C."/>
            <person name="LaButti K."/>
            <person name="Lindquist E.A."/>
            <person name="Lipzen A."/>
            <person name="Lundell T."/>
            <person name="Morin E."/>
            <person name="Murat C."/>
            <person name="Sun H."/>
            <person name="Tunlid A."/>
            <person name="Henrissat B."/>
            <person name="Grigoriev I.V."/>
            <person name="Hibbett D.S."/>
            <person name="Martin F."/>
            <person name="Nordberg H.P."/>
            <person name="Cantor M.N."/>
            <person name="Hua S.X."/>
        </authorList>
    </citation>
    <scope>NUCLEOTIDE SEQUENCE [LARGE SCALE GENOMIC DNA]</scope>
    <source>
        <strain evidence="3 4">LaAM-08-1</strain>
    </source>
</reference>
<feature type="transmembrane region" description="Helical" evidence="1">
    <location>
        <begin position="77"/>
        <end position="99"/>
    </location>
</feature>
<feature type="transmembrane region" description="Helical" evidence="1">
    <location>
        <begin position="258"/>
        <end position="276"/>
    </location>
</feature>
<accession>A0A0C9XYE2</accession>
<sequence>SGVLQAEENEGCCIVDHAIRSSGDQVFPYLLHLTRTNDQAPIAILVHEYVITFIEEVDRMWYSTFQGPRMSWNWASFFFYLNRYLVLFSHGPVIMEFFWTTSNHHDKLQLPRPPIIPSIFSDRHSSDHFLRRVLALLVGLAIGAVAFGCVIGLSLWSVLGGKDRVPEIDQVFPVGCADPLTRVHIFGSSMVSMTHFPDFRGIHFGAAWGGMLIFDTVVFGMTVLKSLTLRLKGQDLISVLLRDGTLTIGPTDVPFSNIFLYLLSLGAIYFRCFFLGSPAAEL</sequence>
<dbReference type="Pfam" id="PF20151">
    <property type="entry name" value="DUF6533"/>
    <property type="match status" value="1"/>
</dbReference>
<organism evidence="3 4">
    <name type="scientific">Laccaria amethystina LaAM-08-1</name>
    <dbReference type="NCBI Taxonomy" id="1095629"/>
    <lineage>
        <taxon>Eukaryota</taxon>
        <taxon>Fungi</taxon>
        <taxon>Dikarya</taxon>
        <taxon>Basidiomycota</taxon>
        <taxon>Agaricomycotina</taxon>
        <taxon>Agaricomycetes</taxon>
        <taxon>Agaricomycetidae</taxon>
        <taxon>Agaricales</taxon>
        <taxon>Agaricineae</taxon>
        <taxon>Hydnangiaceae</taxon>
        <taxon>Laccaria</taxon>
    </lineage>
</organism>
<evidence type="ECO:0000259" key="2">
    <source>
        <dbReference type="Pfam" id="PF20151"/>
    </source>
</evidence>
<keyword evidence="4" id="KW-1185">Reference proteome</keyword>
<feature type="transmembrane region" description="Helical" evidence="1">
    <location>
        <begin position="202"/>
        <end position="224"/>
    </location>
</feature>